<dbReference type="PANTHER" id="PTHR43674:SF2">
    <property type="entry name" value="BETA-UREIDOPROPIONASE"/>
    <property type="match status" value="1"/>
</dbReference>
<feature type="domain" description="CN hydrolase" evidence="2">
    <location>
        <begin position="1"/>
        <end position="259"/>
    </location>
</feature>
<gene>
    <name evidence="3" type="ORF">ACFQ34_20155</name>
</gene>
<dbReference type="RefSeq" id="WP_379653058.1">
    <property type="nucleotide sequence ID" value="NZ_JBHTMB010000167.1"/>
</dbReference>
<dbReference type="InterPro" id="IPR036526">
    <property type="entry name" value="C-N_Hydrolase_sf"/>
</dbReference>
<proteinExistence type="predicted"/>
<accession>A0ABW3VNA5</accession>
<evidence type="ECO:0000256" key="1">
    <source>
        <dbReference type="ARBA" id="ARBA00022801"/>
    </source>
</evidence>
<name>A0ABW3VNA5_9PSEU</name>
<dbReference type="PROSITE" id="PS50263">
    <property type="entry name" value="CN_HYDROLASE"/>
    <property type="match status" value="1"/>
</dbReference>
<keyword evidence="4" id="KW-1185">Reference proteome</keyword>
<organism evidence="3 4">
    <name type="scientific">Pseudonocardia benzenivorans</name>
    <dbReference type="NCBI Taxonomy" id="228005"/>
    <lineage>
        <taxon>Bacteria</taxon>
        <taxon>Bacillati</taxon>
        <taxon>Actinomycetota</taxon>
        <taxon>Actinomycetes</taxon>
        <taxon>Pseudonocardiales</taxon>
        <taxon>Pseudonocardiaceae</taxon>
        <taxon>Pseudonocardia</taxon>
    </lineage>
</organism>
<evidence type="ECO:0000259" key="2">
    <source>
        <dbReference type="PROSITE" id="PS50263"/>
    </source>
</evidence>
<protein>
    <submittedName>
        <fullName evidence="3">Carbon-nitrogen hydrolase family protein</fullName>
    </submittedName>
</protein>
<evidence type="ECO:0000313" key="3">
    <source>
        <dbReference type="EMBL" id="MFD1235609.1"/>
    </source>
</evidence>
<sequence length="296" mass="31806">MQIGPVDGDVEATIAKCVYWLDRAAEQQVQLAVLPELVIPGVAGLIGLAGAPDRTSAQRELISSVPQVGGEWIEQIADRARMHGMTVVVGTLATENEALVNASVLISDGGEIIAVHRKAHLTPEVEAPYVRAGDRLDVHDTAVGRLGHPICADLSLPETARVLAIKGAQIICGSLGFFYEPGAGAADRRWMRQMYLHSHSSPSRAVDNGVFLITSNLTGRSGGVEFFGRSRIIDPNGDVLAEGEEGIGVEQLVVADLDFQNANRLPFSLIGRRRPELYSEILSENRAGSVNWRTLS</sequence>
<dbReference type="InterPro" id="IPR050345">
    <property type="entry name" value="Aliph_Amidase/BUP"/>
</dbReference>
<dbReference type="InterPro" id="IPR003010">
    <property type="entry name" value="C-N_Hydrolase"/>
</dbReference>
<comment type="caution">
    <text evidence="3">The sequence shown here is derived from an EMBL/GenBank/DDBJ whole genome shotgun (WGS) entry which is preliminary data.</text>
</comment>
<evidence type="ECO:0000313" key="4">
    <source>
        <dbReference type="Proteomes" id="UP001597182"/>
    </source>
</evidence>
<dbReference type="GO" id="GO:0016787">
    <property type="term" value="F:hydrolase activity"/>
    <property type="evidence" value="ECO:0007669"/>
    <property type="project" value="UniProtKB-KW"/>
</dbReference>
<dbReference type="CDD" id="cd07197">
    <property type="entry name" value="nitrilase"/>
    <property type="match status" value="1"/>
</dbReference>
<dbReference type="Pfam" id="PF00795">
    <property type="entry name" value="CN_hydrolase"/>
    <property type="match status" value="1"/>
</dbReference>
<dbReference type="PANTHER" id="PTHR43674">
    <property type="entry name" value="NITRILASE C965.09-RELATED"/>
    <property type="match status" value="1"/>
</dbReference>
<dbReference type="EMBL" id="JBHTMB010000167">
    <property type="protein sequence ID" value="MFD1235609.1"/>
    <property type="molecule type" value="Genomic_DNA"/>
</dbReference>
<keyword evidence="1 3" id="KW-0378">Hydrolase</keyword>
<dbReference type="Gene3D" id="3.60.110.10">
    <property type="entry name" value="Carbon-nitrogen hydrolase"/>
    <property type="match status" value="1"/>
</dbReference>
<reference evidence="4" key="1">
    <citation type="journal article" date="2019" name="Int. J. Syst. Evol. Microbiol.">
        <title>The Global Catalogue of Microorganisms (GCM) 10K type strain sequencing project: providing services to taxonomists for standard genome sequencing and annotation.</title>
        <authorList>
            <consortium name="The Broad Institute Genomics Platform"/>
            <consortium name="The Broad Institute Genome Sequencing Center for Infectious Disease"/>
            <person name="Wu L."/>
            <person name="Ma J."/>
        </authorList>
    </citation>
    <scope>NUCLEOTIDE SEQUENCE [LARGE SCALE GENOMIC DNA]</scope>
    <source>
        <strain evidence="4">CCUG 49018</strain>
    </source>
</reference>
<dbReference type="Proteomes" id="UP001597182">
    <property type="component" value="Unassembled WGS sequence"/>
</dbReference>
<dbReference type="SUPFAM" id="SSF56317">
    <property type="entry name" value="Carbon-nitrogen hydrolase"/>
    <property type="match status" value="1"/>
</dbReference>